<keyword evidence="2 5" id="KW-0812">Transmembrane</keyword>
<evidence type="ECO:0000256" key="4">
    <source>
        <dbReference type="ARBA" id="ARBA00023136"/>
    </source>
</evidence>
<dbReference type="InterPro" id="IPR053352">
    <property type="entry name" value="FMRFamide_rcpt"/>
</dbReference>
<evidence type="ECO:0000313" key="9">
    <source>
        <dbReference type="Proteomes" id="UP000008549"/>
    </source>
</evidence>
<reference evidence="8 9" key="1">
    <citation type="journal article" date="2003" name="PLoS Biol.">
        <title>The genome sequence of Caenorhabditis briggsae: a platform for comparative genomics.</title>
        <authorList>
            <person name="Stein L.D."/>
            <person name="Bao Z."/>
            <person name="Blasiar D."/>
            <person name="Blumenthal T."/>
            <person name="Brent M.R."/>
            <person name="Chen N."/>
            <person name="Chinwalla A."/>
            <person name="Clarke L."/>
            <person name="Clee C."/>
            <person name="Coghlan A."/>
            <person name="Coulson A."/>
            <person name="D'Eustachio P."/>
            <person name="Fitch D.H."/>
            <person name="Fulton L.A."/>
            <person name="Fulton R.E."/>
            <person name="Griffiths-Jones S."/>
            <person name="Harris T.W."/>
            <person name="Hillier L.W."/>
            <person name="Kamath R."/>
            <person name="Kuwabara P.E."/>
            <person name="Mardis E.R."/>
            <person name="Marra M.A."/>
            <person name="Miner T.L."/>
            <person name="Minx P."/>
            <person name="Mullikin J.C."/>
            <person name="Plumb R.W."/>
            <person name="Rogers J."/>
            <person name="Schein J.E."/>
            <person name="Sohrmann M."/>
            <person name="Spieth J."/>
            <person name="Stajich J.E."/>
            <person name="Wei C."/>
            <person name="Willey D."/>
            <person name="Wilson R.K."/>
            <person name="Durbin R."/>
            <person name="Waterston R.H."/>
        </authorList>
    </citation>
    <scope>NUCLEOTIDE SEQUENCE [LARGE SCALE GENOMIC DNA]</scope>
    <source>
        <strain evidence="8 9">AF16</strain>
    </source>
</reference>
<dbReference type="InParanoid" id="A8WU14"/>
<reference evidence="8 9" key="2">
    <citation type="journal article" date="2011" name="PLoS Genet.">
        <title>Caenorhabditis briggsae recombinant inbred line genotypes reveal inter-strain incompatibility and the evolution of recombination.</title>
        <authorList>
            <person name="Ross J.A."/>
            <person name="Koboldt D.C."/>
            <person name="Staisch J.E."/>
            <person name="Chamberlin H.M."/>
            <person name="Gupta B.P."/>
            <person name="Miller R.D."/>
            <person name="Baird S.E."/>
            <person name="Haag E.S."/>
        </authorList>
    </citation>
    <scope>NUCLEOTIDE SEQUENCE [LARGE SCALE GENOMIC DNA]</scope>
    <source>
        <strain evidence="8 9">AF16</strain>
    </source>
</reference>
<evidence type="ECO:0000256" key="6">
    <source>
        <dbReference type="SAM" id="Phobius"/>
    </source>
</evidence>
<evidence type="ECO:0000256" key="3">
    <source>
        <dbReference type="ARBA" id="ARBA00022989"/>
    </source>
</evidence>
<evidence type="ECO:0000313" key="8">
    <source>
        <dbReference type="EMBL" id="CAP23976.2"/>
    </source>
</evidence>
<evidence type="ECO:0000313" key="10">
    <source>
        <dbReference type="WormBase" id="CBG02563"/>
    </source>
</evidence>
<comment type="similarity">
    <text evidence="5">Belongs to the G-protein coupled receptor 1 family.</text>
</comment>
<evidence type="ECO:0000256" key="5">
    <source>
        <dbReference type="RuleBase" id="RU000688"/>
    </source>
</evidence>
<dbReference type="CDD" id="cd14978">
    <property type="entry name" value="7tmA_FMRFamide_R-like"/>
    <property type="match status" value="1"/>
</dbReference>
<accession>A8WU14</accession>
<dbReference type="InterPro" id="IPR000276">
    <property type="entry name" value="GPCR_Rhodpsn"/>
</dbReference>
<feature type="transmembrane region" description="Helical" evidence="6">
    <location>
        <begin position="44"/>
        <end position="72"/>
    </location>
</feature>
<dbReference type="Gene3D" id="1.20.1070.10">
    <property type="entry name" value="Rhodopsin 7-helix transmembrane proteins"/>
    <property type="match status" value="1"/>
</dbReference>
<feature type="transmembrane region" description="Helical" evidence="6">
    <location>
        <begin position="12"/>
        <end position="32"/>
    </location>
</feature>
<dbReference type="Pfam" id="PF00001">
    <property type="entry name" value="7tm_1"/>
    <property type="match status" value="1"/>
</dbReference>
<proteinExistence type="inferred from homology"/>
<dbReference type="Proteomes" id="UP000008549">
    <property type="component" value="Unassembled WGS sequence"/>
</dbReference>
<dbReference type="AlphaFoldDB" id="A8WU14"/>
<dbReference type="GO" id="GO:0016020">
    <property type="term" value="C:membrane"/>
    <property type="evidence" value="ECO:0000318"/>
    <property type="project" value="GO_Central"/>
</dbReference>
<dbReference type="GO" id="GO:0004930">
    <property type="term" value="F:G protein-coupled receptor activity"/>
    <property type="evidence" value="ECO:0000318"/>
    <property type="project" value="GO_Central"/>
</dbReference>
<feature type="transmembrane region" description="Helical" evidence="6">
    <location>
        <begin position="92"/>
        <end position="113"/>
    </location>
</feature>
<sequence length="356" mass="42144">MNRYEFYELKSWMYLPVIFIGLLGNFASFLVYRTAPMRKSTVGTLLLILSLIDILLLLLITPIFVLVFLPLWQDQWQKYSFHMSFFAYSTRYVYPLCMMTKSCSLYLMVLITIERWIAVCRPLQVKKFKTNIISKNYLIQAKVLCTNRNTMKAGIFIIIFSIVFNFPRFFDYKIGDGYLSEMWMLDTDKHWWYFMFYFIILSVIFDYFLPFLIMTIANYHVIRALQESDEVITGLAVQKRKDQKTTVMLLVVTIFFAFCHLFSMFLKVAESIFGGFLTQTSFYWEVFAEFTIFLIIFHTSSTFFIYYGFSEKFRTIFHDIIRCRQRLDDVKCSTYLPVNSSGAVSESKSRKSPAVV</sequence>
<feature type="transmembrane region" description="Helical" evidence="6">
    <location>
        <begin position="190"/>
        <end position="213"/>
    </location>
</feature>
<feature type="transmembrane region" description="Helical" evidence="6">
    <location>
        <begin position="247"/>
        <end position="266"/>
    </location>
</feature>
<evidence type="ECO:0000256" key="1">
    <source>
        <dbReference type="ARBA" id="ARBA00004370"/>
    </source>
</evidence>
<dbReference type="WormBase" id="CBG02563">
    <property type="protein sequence ID" value="CBP00758"/>
    <property type="gene ID" value="WBGene00025593"/>
    <property type="gene designation" value="Cbr-frpr-16"/>
</dbReference>
<name>A8WU14_CAEBR</name>
<comment type="subcellular location">
    <subcellularLocation>
        <location evidence="1">Membrane</location>
    </subcellularLocation>
</comment>
<organism evidence="8 9">
    <name type="scientific">Caenorhabditis briggsae</name>
    <dbReference type="NCBI Taxonomy" id="6238"/>
    <lineage>
        <taxon>Eukaryota</taxon>
        <taxon>Metazoa</taxon>
        <taxon>Ecdysozoa</taxon>
        <taxon>Nematoda</taxon>
        <taxon>Chromadorea</taxon>
        <taxon>Rhabditida</taxon>
        <taxon>Rhabditina</taxon>
        <taxon>Rhabditomorpha</taxon>
        <taxon>Rhabditoidea</taxon>
        <taxon>Rhabditidae</taxon>
        <taxon>Peloderinae</taxon>
        <taxon>Caenorhabditis</taxon>
    </lineage>
</organism>
<keyword evidence="9" id="KW-1185">Reference proteome</keyword>
<dbReference type="HOGENOM" id="CLU_009579_24_8_1"/>
<dbReference type="eggNOG" id="KOG3656">
    <property type="taxonomic scope" value="Eukaryota"/>
</dbReference>
<dbReference type="PANTHER" id="PTHR47323">
    <property type="entry name" value="FMRFAMIDE PEPTIDE RECEPTOR FAMILY-RELATED"/>
    <property type="match status" value="1"/>
</dbReference>
<dbReference type="OMA" id="TIANYHV"/>
<gene>
    <name evidence="10" type="primary">frpr-16</name>
    <name evidence="8" type="synonym">Cbr-frpr-16</name>
    <name evidence="10" type="ORF">CBG02563</name>
    <name evidence="8" type="ORF">CBG_02563</name>
</gene>
<protein>
    <submittedName>
        <fullName evidence="8">Protein CBR-FRPR-16</fullName>
    </submittedName>
</protein>
<feature type="transmembrane region" description="Helical" evidence="6">
    <location>
        <begin position="153"/>
        <end position="170"/>
    </location>
</feature>
<dbReference type="PANTHER" id="PTHR47323:SF2">
    <property type="entry name" value="G-PROTEIN COUPLED RECEPTORS FAMILY 1 PROFILE DOMAIN-CONTAINING PROTEIN"/>
    <property type="match status" value="1"/>
</dbReference>
<keyword evidence="5" id="KW-0675">Receptor</keyword>
<keyword evidence="3 6" id="KW-1133">Transmembrane helix</keyword>
<dbReference type="PROSITE" id="PS00237">
    <property type="entry name" value="G_PROTEIN_RECEP_F1_1"/>
    <property type="match status" value="1"/>
</dbReference>
<dbReference type="InterPro" id="IPR017452">
    <property type="entry name" value="GPCR_Rhodpsn_7TM"/>
</dbReference>
<keyword evidence="5" id="KW-0297">G-protein coupled receptor</keyword>
<dbReference type="STRING" id="6238.A8WU14"/>
<dbReference type="SUPFAM" id="SSF81321">
    <property type="entry name" value="Family A G protein-coupled receptor-like"/>
    <property type="match status" value="1"/>
</dbReference>
<keyword evidence="5" id="KW-0807">Transducer</keyword>
<dbReference type="EMBL" id="HE601438">
    <property type="protein sequence ID" value="CAP23976.2"/>
    <property type="molecule type" value="Genomic_DNA"/>
</dbReference>
<feature type="transmembrane region" description="Helical" evidence="6">
    <location>
        <begin position="286"/>
        <end position="309"/>
    </location>
</feature>
<dbReference type="PROSITE" id="PS50262">
    <property type="entry name" value="G_PROTEIN_RECEP_F1_2"/>
    <property type="match status" value="1"/>
</dbReference>
<keyword evidence="4 6" id="KW-0472">Membrane</keyword>
<evidence type="ECO:0000259" key="7">
    <source>
        <dbReference type="PROSITE" id="PS50262"/>
    </source>
</evidence>
<dbReference type="PRINTS" id="PR00237">
    <property type="entry name" value="GPCRRHODOPSN"/>
</dbReference>
<feature type="domain" description="G-protein coupled receptors family 1 profile" evidence="7">
    <location>
        <begin position="24"/>
        <end position="306"/>
    </location>
</feature>
<evidence type="ECO:0000256" key="2">
    <source>
        <dbReference type="ARBA" id="ARBA00022692"/>
    </source>
</evidence>
<dbReference type="GO" id="GO:0007165">
    <property type="term" value="P:signal transduction"/>
    <property type="evidence" value="ECO:0000318"/>
    <property type="project" value="GO_Central"/>
</dbReference>